<dbReference type="InterPro" id="IPR013525">
    <property type="entry name" value="ABC2_TM"/>
</dbReference>
<proteinExistence type="predicted"/>
<keyword evidence="5 6" id="KW-0472">Membrane</keyword>
<keyword evidence="4 6" id="KW-1133">Transmembrane helix</keyword>
<evidence type="ECO:0000256" key="6">
    <source>
        <dbReference type="SAM" id="Phobius"/>
    </source>
</evidence>
<feature type="domain" description="ABC-2 type transporter transmembrane" evidence="7">
    <location>
        <begin position="18"/>
        <end position="432"/>
    </location>
</feature>
<dbReference type="GO" id="GO:0005886">
    <property type="term" value="C:plasma membrane"/>
    <property type="evidence" value="ECO:0007669"/>
    <property type="project" value="UniProtKB-SubCell"/>
</dbReference>
<keyword evidence="9" id="KW-1185">Reference proteome</keyword>
<feature type="transmembrane region" description="Helical" evidence="6">
    <location>
        <begin position="323"/>
        <end position="344"/>
    </location>
</feature>
<feature type="transmembrane region" description="Helical" evidence="6">
    <location>
        <begin position="244"/>
        <end position="268"/>
    </location>
</feature>
<dbReference type="InterPro" id="IPR051449">
    <property type="entry name" value="ABC-2_transporter_component"/>
</dbReference>
<feature type="transmembrane region" description="Helical" evidence="6">
    <location>
        <begin position="20"/>
        <end position="42"/>
    </location>
</feature>
<feature type="transmembrane region" description="Helical" evidence="6">
    <location>
        <begin position="289"/>
        <end position="311"/>
    </location>
</feature>
<dbReference type="PANTHER" id="PTHR30294">
    <property type="entry name" value="MEMBRANE COMPONENT OF ABC TRANSPORTER YHHJ-RELATED"/>
    <property type="match status" value="1"/>
</dbReference>
<evidence type="ECO:0000256" key="1">
    <source>
        <dbReference type="ARBA" id="ARBA00004651"/>
    </source>
</evidence>
<evidence type="ECO:0000313" key="8">
    <source>
        <dbReference type="EMBL" id="BEP28265.1"/>
    </source>
</evidence>
<evidence type="ECO:0000256" key="4">
    <source>
        <dbReference type="ARBA" id="ARBA00022989"/>
    </source>
</evidence>
<dbReference type="Pfam" id="PF12698">
    <property type="entry name" value="ABC2_membrane_3"/>
    <property type="match status" value="1"/>
</dbReference>
<comment type="subcellular location">
    <subcellularLocation>
        <location evidence="1">Cell membrane</location>
        <topology evidence="1">Multi-pass membrane protein</topology>
    </subcellularLocation>
</comment>
<name>A0AAU9ET85_9FIRM</name>
<gene>
    <name evidence="8" type="ORF">HLPR_05960</name>
</gene>
<evidence type="ECO:0000256" key="2">
    <source>
        <dbReference type="ARBA" id="ARBA00022475"/>
    </source>
</evidence>
<dbReference type="EMBL" id="AP028654">
    <property type="protein sequence ID" value="BEP28265.1"/>
    <property type="molecule type" value="Genomic_DNA"/>
</dbReference>
<evidence type="ECO:0000256" key="3">
    <source>
        <dbReference type="ARBA" id="ARBA00022692"/>
    </source>
</evidence>
<evidence type="ECO:0000256" key="5">
    <source>
        <dbReference type="ARBA" id="ARBA00023136"/>
    </source>
</evidence>
<evidence type="ECO:0000259" key="7">
    <source>
        <dbReference type="Pfam" id="PF12698"/>
    </source>
</evidence>
<dbReference type="Proteomes" id="UP001321786">
    <property type="component" value="Chromosome"/>
</dbReference>
<evidence type="ECO:0000313" key="9">
    <source>
        <dbReference type="Proteomes" id="UP001321786"/>
    </source>
</evidence>
<feature type="transmembrane region" description="Helical" evidence="6">
    <location>
        <begin position="356"/>
        <end position="378"/>
    </location>
</feature>
<protein>
    <submittedName>
        <fullName evidence="8">SagG family ABC transporter permease subunit</fullName>
    </submittedName>
</protein>
<dbReference type="KEGG" id="hprf:HLPR_05960"/>
<keyword evidence="3 6" id="KW-0812">Transmembrane</keyword>
<organism evidence="8 9">
    <name type="scientific">Helicovermis profundi</name>
    <dbReference type="NCBI Taxonomy" id="3065157"/>
    <lineage>
        <taxon>Bacteria</taxon>
        <taxon>Bacillati</taxon>
        <taxon>Bacillota</taxon>
        <taxon>Clostridia</taxon>
        <taxon>Helicovermis</taxon>
    </lineage>
</organism>
<dbReference type="RefSeq" id="WP_338536592.1">
    <property type="nucleotide sequence ID" value="NZ_AP028654.1"/>
</dbReference>
<reference evidence="8 9" key="1">
    <citation type="submission" date="2023-08" db="EMBL/GenBank/DDBJ databases">
        <title>Helicovermis profunda gen. nov., sp. nov., a novel mesophilic, fermentative bacterium within the Bacillota from a deep-sea hydrothermal vent chimney.</title>
        <authorList>
            <person name="Miyazaki U."/>
            <person name="Mizutani D."/>
            <person name="Hashimoto Y."/>
            <person name="Tame A."/>
            <person name="Sawayama S."/>
            <person name="Miyazaki J."/>
            <person name="Takai K."/>
            <person name="Nakagawa S."/>
        </authorList>
    </citation>
    <scope>NUCLEOTIDE SEQUENCE [LARGE SCALE GENOMIC DNA]</scope>
    <source>
        <strain evidence="8 9">S502</strain>
    </source>
</reference>
<dbReference type="PANTHER" id="PTHR30294:SF48">
    <property type="entry name" value="LINEARMYCIN RESISTANCE PERMEASE PROTEIN LNRM"/>
    <property type="match status" value="1"/>
</dbReference>
<keyword evidence="2" id="KW-1003">Cell membrane</keyword>
<feature type="transmembrane region" description="Helical" evidence="6">
    <location>
        <begin position="416"/>
        <end position="435"/>
    </location>
</feature>
<accession>A0AAU9ET85</accession>
<dbReference type="AlphaFoldDB" id="A0AAU9ET85"/>
<dbReference type="GO" id="GO:0140359">
    <property type="term" value="F:ABC-type transporter activity"/>
    <property type="evidence" value="ECO:0007669"/>
    <property type="project" value="InterPro"/>
</dbReference>
<sequence length="446" mass="50739">MLRINIIKDIKVIFSDKKALLILILMPIILSTILSFALNGVFNSDSKILKFNIAVVKEYNNDNVDEQIKQKIENSLFSSKDEDSFKISDTGLDYNPEDIFFKQFLENDEIKKIMTYKVMDMDKANLLLNNNKISAIIVLPKNFIVDNYINMFTTFRNRVDIRFIKNPSRSISSSIALDILNAYSSTVEDIIVTKNVYIEKGIKYNISNIFASKMNRTLFSKDSNNFKVNINRVKINGKEAISSFTYYSIGMIAMFILFSASHGSVMLLKEKKELTYSREILAGVKRSTILFSKFFVIYFLTIIQMFFLFMYSSFILKVNFVSIPIVVLIVILAAFAISGFGILLSSIMFKSENYKLVSVLSGFGFQVMALFGGSYLPIEVLPKSIRFISYLPINGLVMKSLLKISNGYGVNDIQNYLYLLVVNGVVFLLLGVLIFNKEAKSNVSYN</sequence>